<dbReference type="InterPro" id="IPR008407">
    <property type="entry name" value="Brnchd-chn_aa_trnsp_AzlD"/>
</dbReference>
<accession>A0A6I2GL57</accession>
<name>A0A6I2GL57_9LACT</name>
<organism evidence="2 3">
    <name type="scientific">Fundicoccus ignavus</name>
    <dbReference type="NCBI Taxonomy" id="2664442"/>
    <lineage>
        <taxon>Bacteria</taxon>
        <taxon>Bacillati</taxon>
        <taxon>Bacillota</taxon>
        <taxon>Bacilli</taxon>
        <taxon>Lactobacillales</taxon>
        <taxon>Aerococcaceae</taxon>
        <taxon>Fundicoccus</taxon>
    </lineage>
</organism>
<evidence type="ECO:0000313" key="2">
    <source>
        <dbReference type="EMBL" id="MRI86291.1"/>
    </source>
</evidence>
<keyword evidence="3" id="KW-1185">Reference proteome</keyword>
<feature type="transmembrane region" description="Helical" evidence="1">
    <location>
        <begin position="89"/>
        <end position="107"/>
    </location>
</feature>
<proteinExistence type="predicted"/>
<dbReference type="AlphaFoldDB" id="A0A6I2GL57"/>
<comment type="caution">
    <text evidence="2">The sequence shown here is derived from an EMBL/GenBank/DDBJ whole genome shotgun (WGS) entry which is preliminary data.</text>
</comment>
<dbReference type="Pfam" id="PF05437">
    <property type="entry name" value="AzlD"/>
    <property type="match status" value="1"/>
</dbReference>
<evidence type="ECO:0000256" key="1">
    <source>
        <dbReference type="SAM" id="Phobius"/>
    </source>
</evidence>
<dbReference type="PIRSF" id="PIRSF003203">
    <property type="entry name" value="AzlD"/>
    <property type="match status" value="1"/>
</dbReference>
<protein>
    <submittedName>
        <fullName evidence="2">Branched-chain amino acid transporter AzlD</fullName>
    </submittedName>
</protein>
<keyword evidence="1" id="KW-0472">Membrane</keyword>
<dbReference type="RefSeq" id="WP_153863984.1">
    <property type="nucleotide sequence ID" value="NZ_WJQS01000011.1"/>
</dbReference>
<keyword evidence="1" id="KW-1133">Transmembrane helix</keyword>
<dbReference type="EMBL" id="WJQS01000011">
    <property type="protein sequence ID" value="MRI86291.1"/>
    <property type="molecule type" value="Genomic_DNA"/>
</dbReference>
<keyword evidence="1" id="KW-0812">Transmembrane</keyword>
<feature type="transmembrane region" description="Helical" evidence="1">
    <location>
        <begin position="6"/>
        <end position="28"/>
    </location>
</feature>
<reference evidence="2 3" key="1">
    <citation type="submission" date="2019-11" db="EMBL/GenBank/DDBJ databases">
        <title>Characterisation of Fundicoccus ignavus gen. nov. sp. nov., a novel genus of the family Aerococcaceae isolated from bulk tank milk.</title>
        <authorList>
            <person name="Siebert A."/>
            <person name="Huptas C."/>
            <person name="Wenning M."/>
            <person name="Scherer S."/>
            <person name="Doll E.V."/>
        </authorList>
    </citation>
    <scope>NUCLEOTIDE SEQUENCE [LARGE SCALE GENOMIC DNA]</scope>
    <source>
        <strain evidence="2 3">WS4759</strain>
    </source>
</reference>
<dbReference type="Proteomes" id="UP000430975">
    <property type="component" value="Unassembled WGS sequence"/>
</dbReference>
<evidence type="ECO:0000313" key="3">
    <source>
        <dbReference type="Proteomes" id="UP000430975"/>
    </source>
</evidence>
<sequence length="108" mass="11853">MSNAHMLITITLIALTTIALRFLPFWIFPPSKQPPALITYLGKVLPRAAIALLVVYAVKDVSIVTSPHGIPELVAILAIVVVHVFKRNTLLSIATGTILYMMMVQLVF</sequence>
<feature type="transmembrane region" description="Helical" evidence="1">
    <location>
        <begin position="64"/>
        <end position="82"/>
    </location>
</feature>
<gene>
    <name evidence="2" type="ORF">GIY09_10590</name>
</gene>